<evidence type="ECO:0000313" key="3">
    <source>
        <dbReference type="Proteomes" id="UP000602510"/>
    </source>
</evidence>
<gene>
    <name evidence="1" type="ORF">GN244_ATG17830</name>
    <name evidence="2" type="ORF">GN958_ATG08153</name>
</gene>
<dbReference type="AlphaFoldDB" id="A0A833S9N2"/>
<organism evidence="1 3">
    <name type="scientific">Phytophthora infestans</name>
    <name type="common">Potato late blight agent</name>
    <name type="synonym">Botrytis infestans</name>
    <dbReference type="NCBI Taxonomy" id="4787"/>
    <lineage>
        <taxon>Eukaryota</taxon>
        <taxon>Sar</taxon>
        <taxon>Stramenopiles</taxon>
        <taxon>Oomycota</taxon>
        <taxon>Peronosporomycetes</taxon>
        <taxon>Peronosporales</taxon>
        <taxon>Peronosporaceae</taxon>
        <taxon>Phytophthora</taxon>
    </lineage>
</organism>
<evidence type="ECO:0000313" key="1">
    <source>
        <dbReference type="EMBL" id="KAF4030338.1"/>
    </source>
</evidence>
<comment type="caution">
    <text evidence="1">The sequence shown here is derived from an EMBL/GenBank/DDBJ whole genome shotgun (WGS) entry which is preliminary data.</text>
</comment>
<dbReference type="Proteomes" id="UP000704712">
    <property type="component" value="Unassembled WGS sequence"/>
</dbReference>
<dbReference type="Proteomes" id="UP000602510">
    <property type="component" value="Unassembled WGS sequence"/>
</dbReference>
<sequence length="82" mass="9419">MHEIGTTSAGQRDFTRAVQKRVEDGYDMRQAENFRAIATNNTDADLSLSVGRRGAIERWRLSIVVEIANWNIQTYFEYCTFG</sequence>
<protein>
    <submittedName>
        <fullName evidence="1">Uncharacterized protein</fullName>
    </submittedName>
</protein>
<reference evidence="1" key="1">
    <citation type="submission" date="2020-04" db="EMBL/GenBank/DDBJ databases">
        <title>Hybrid Assembly of Korean Phytophthora infestans isolates.</title>
        <authorList>
            <person name="Prokchorchik M."/>
            <person name="Lee Y."/>
            <person name="Seo J."/>
            <person name="Cho J.-H."/>
            <person name="Park Y.-E."/>
            <person name="Jang D.-C."/>
            <person name="Im J.-S."/>
            <person name="Choi J.-G."/>
            <person name="Park H.-J."/>
            <person name="Lee G.-B."/>
            <person name="Lee Y.-G."/>
            <person name="Hong S.-Y."/>
            <person name="Cho K."/>
            <person name="Sohn K.H."/>
        </authorList>
    </citation>
    <scope>NUCLEOTIDE SEQUENCE</scope>
    <source>
        <strain evidence="1">KR_1_A1</strain>
        <strain evidence="2">KR_2_A2</strain>
    </source>
</reference>
<dbReference type="EMBL" id="JAACNO010001161">
    <property type="protein sequence ID" value="KAF4142689.1"/>
    <property type="molecule type" value="Genomic_DNA"/>
</dbReference>
<evidence type="ECO:0000313" key="2">
    <source>
        <dbReference type="EMBL" id="KAF4142689.1"/>
    </source>
</evidence>
<dbReference type="EMBL" id="WSZM01000692">
    <property type="protein sequence ID" value="KAF4030338.1"/>
    <property type="molecule type" value="Genomic_DNA"/>
</dbReference>
<accession>A0A833S9N2</accession>
<name>A0A833S9N2_PHYIN</name>
<keyword evidence="3" id="KW-1185">Reference proteome</keyword>
<proteinExistence type="predicted"/>